<evidence type="ECO:0000256" key="12">
    <source>
        <dbReference type="ARBA" id="ARBA00036099"/>
    </source>
</evidence>
<dbReference type="PROSITE" id="PS50283">
    <property type="entry name" value="NA_SOLUT_SYMP_3"/>
    <property type="match status" value="1"/>
</dbReference>
<dbReference type="GO" id="GO:0098660">
    <property type="term" value="P:inorganic ion transmembrane transport"/>
    <property type="evidence" value="ECO:0007669"/>
    <property type="project" value="UniProtKB-ARBA"/>
</dbReference>
<feature type="transmembrane region" description="Helical" evidence="14">
    <location>
        <begin position="51"/>
        <end position="73"/>
    </location>
</feature>
<keyword evidence="9 14" id="KW-0472">Membrane</keyword>
<organism evidence="15 16">
    <name type="scientific">Hypsibius exemplaris</name>
    <name type="common">Freshwater tardigrade</name>
    <dbReference type="NCBI Taxonomy" id="2072580"/>
    <lineage>
        <taxon>Eukaryota</taxon>
        <taxon>Metazoa</taxon>
        <taxon>Ecdysozoa</taxon>
        <taxon>Tardigrada</taxon>
        <taxon>Eutardigrada</taxon>
        <taxon>Parachela</taxon>
        <taxon>Hypsibioidea</taxon>
        <taxon>Hypsibiidae</taxon>
        <taxon>Hypsibius</taxon>
    </lineage>
</organism>
<dbReference type="GO" id="GO:0005886">
    <property type="term" value="C:plasma membrane"/>
    <property type="evidence" value="ECO:0007669"/>
    <property type="project" value="UniProtKB-SubCell"/>
</dbReference>
<evidence type="ECO:0000256" key="5">
    <source>
        <dbReference type="ARBA" id="ARBA00022692"/>
    </source>
</evidence>
<evidence type="ECO:0000256" key="11">
    <source>
        <dbReference type="ARBA" id="ARBA00023201"/>
    </source>
</evidence>
<evidence type="ECO:0000256" key="9">
    <source>
        <dbReference type="ARBA" id="ARBA00023136"/>
    </source>
</evidence>
<name>A0A9X6RJP6_HYPEX</name>
<evidence type="ECO:0000256" key="1">
    <source>
        <dbReference type="ARBA" id="ARBA00004651"/>
    </source>
</evidence>
<dbReference type="GO" id="GO:0006814">
    <property type="term" value="P:sodium ion transport"/>
    <property type="evidence" value="ECO:0007669"/>
    <property type="project" value="UniProtKB-KW"/>
</dbReference>
<evidence type="ECO:0000256" key="8">
    <source>
        <dbReference type="ARBA" id="ARBA00023065"/>
    </source>
</evidence>
<dbReference type="PANTHER" id="PTHR42985">
    <property type="entry name" value="SODIUM-COUPLED MONOCARBOXYLATE TRANSPORTER"/>
    <property type="match status" value="1"/>
</dbReference>
<evidence type="ECO:0000256" key="10">
    <source>
        <dbReference type="ARBA" id="ARBA00023180"/>
    </source>
</evidence>
<dbReference type="PROSITE" id="PS00456">
    <property type="entry name" value="NA_SOLUT_SYMP_1"/>
    <property type="match status" value="1"/>
</dbReference>
<keyword evidence="5 14" id="KW-0812">Transmembrane</keyword>
<dbReference type="GO" id="GO:0015075">
    <property type="term" value="F:monoatomic ion transmembrane transporter activity"/>
    <property type="evidence" value="ECO:0007669"/>
    <property type="project" value="UniProtKB-ARBA"/>
</dbReference>
<evidence type="ECO:0000256" key="4">
    <source>
        <dbReference type="ARBA" id="ARBA00022475"/>
    </source>
</evidence>
<evidence type="ECO:0000256" key="6">
    <source>
        <dbReference type="ARBA" id="ARBA00022989"/>
    </source>
</evidence>
<feature type="transmembrane region" description="Helical" evidence="14">
    <location>
        <begin position="12"/>
        <end position="31"/>
    </location>
</feature>
<dbReference type="CDD" id="cd11492">
    <property type="entry name" value="SLC5sbd_NIS-SMVT"/>
    <property type="match status" value="1"/>
</dbReference>
<dbReference type="PANTHER" id="PTHR42985:SF2">
    <property type="entry name" value="SODIUM-DEPENDENT MULTIVITAMIN TRANSPORTER"/>
    <property type="match status" value="1"/>
</dbReference>
<keyword evidence="6 14" id="KW-1133">Transmembrane helix</keyword>
<feature type="transmembrane region" description="Helical" evidence="14">
    <location>
        <begin position="454"/>
        <end position="475"/>
    </location>
</feature>
<feature type="transmembrane region" description="Helical" evidence="14">
    <location>
        <begin position="427"/>
        <end position="447"/>
    </location>
</feature>
<feature type="transmembrane region" description="Helical" evidence="14">
    <location>
        <begin position="168"/>
        <end position="190"/>
    </location>
</feature>
<evidence type="ECO:0000313" key="16">
    <source>
        <dbReference type="Proteomes" id="UP000192578"/>
    </source>
</evidence>
<proteinExistence type="inferred from homology"/>
<evidence type="ECO:0000256" key="7">
    <source>
        <dbReference type="ARBA" id="ARBA00023053"/>
    </source>
</evidence>
<keyword evidence="7" id="KW-0915">Sodium</keyword>
<evidence type="ECO:0000256" key="3">
    <source>
        <dbReference type="ARBA" id="ARBA00022448"/>
    </source>
</evidence>
<evidence type="ECO:0000256" key="13">
    <source>
        <dbReference type="RuleBase" id="RU362091"/>
    </source>
</evidence>
<evidence type="ECO:0000313" key="15">
    <source>
        <dbReference type="EMBL" id="OWA50060.1"/>
    </source>
</evidence>
<keyword evidence="8" id="KW-0406">Ion transport</keyword>
<dbReference type="Proteomes" id="UP000192578">
    <property type="component" value="Unassembled WGS sequence"/>
</dbReference>
<comment type="subcellular location">
    <subcellularLocation>
        <location evidence="1">Cell membrane</location>
        <topology evidence="1">Multi-pass membrane protein</topology>
    </subcellularLocation>
</comment>
<feature type="transmembrane region" description="Helical" evidence="14">
    <location>
        <begin position="392"/>
        <end position="415"/>
    </location>
</feature>
<feature type="transmembrane region" description="Helical" evidence="14">
    <location>
        <begin position="202"/>
        <end position="227"/>
    </location>
</feature>
<accession>A0A9X6RJP6</accession>
<comment type="caution">
    <text evidence="15">The sequence shown here is derived from an EMBL/GenBank/DDBJ whole genome shotgun (WGS) entry which is preliminary data.</text>
</comment>
<dbReference type="InterPro" id="IPR038377">
    <property type="entry name" value="Na/Glc_symporter_sf"/>
</dbReference>
<feature type="transmembrane region" description="Helical" evidence="14">
    <location>
        <begin position="286"/>
        <end position="311"/>
    </location>
</feature>
<dbReference type="InterPro" id="IPR001734">
    <property type="entry name" value="Na/solute_symporter"/>
</dbReference>
<evidence type="ECO:0000256" key="2">
    <source>
        <dbReference type="ARBA" id="ARBA00006434"/>
    </source>
</evidence>
<feature type="transmembrane region" description="Helical" evidence="14">
    <location>
        <begin position="79"/>
        <end position="107"/>
    </location>
</feature>
<keyword evidence="3" id="KW-0813">Transport</keyword>
<feature type="transmembrane region" description="Helical" evidence="14">
    <location>
        <begin position="562"/>
        <end position="583"/>
    </location>
</feature>
<dbReference type="Pfam" id="PF00474">
    <property type="entry name" value="SSF"/>
    <property type="match status" value="1"/>
</dbReference>
<dbReference type="OrthoDB" id="6132759at2759"/>
<evidence type="ECO:0000256" key="14">
    <source>
        <dbReference type="SAM" id="Phobius"/>
    </source>
</evidence>
<dbReference type="NCBIfam" id="TIGR00813">
    <property type="entry name" value="sss"/>
    <property type="match status" value="1"/>
</dbReference>
<keyword evidence="10" id="KW-0325">Glycoprotein</keyword>
<dbReference type="AlphaFoldDB" id="A0A9X6RJP6"/>
<sequence>MELENRFGITDYVIFGLSLLASLGIGIYSAMTGRRQKTTDDFYFGSRELNVVAVALSMAATFLSAIAILGFPAEVYFNGISIALMLITDTTAVLFAVFLFIPFFYNLGLTSVYEYFEHRFSGTIRRLACLLFIFNMLLYMSIVLFAPSLAMSQGNDHFTIDVPKVSGLPLWVCIVTSGLVCTAYTSFGGMKAVVWTDAFQMGVMFFGVLTILIVGVVKSAGFAQVWADNQETGRLNISFDPNPTIRHTFWTLVFGGFFQGLPIGLNQATVQRYFSVKSKRAAQQMFAINWPVVSLWKVALWCVGLLMVSYYRGCDPLLAKRIQRPDQISALYVLDIVSFIPGFAGLFTAIVCSATLSTVSSGVNSIVVVINEDFVRPFMRSKNREGRGGEKFYMRLSQALSVVVGCATIGIAFGASFVGRGLVQFSFMVYGMCGGPLLALFFCGMMLPFCNSKGVGIGLIAGLGVIFWVGIGSVFTHKASIPLLGSTDSCPSSLLPDSRHFNMTFHNTADPELDKYLSATVPSVILEESKKLNCSGTGNVASQNCFRNPEGFGLKTIYSISYQYYSIIGFTVTVVVASIVSLLTGRQKASNIPDQFLLYKLFRVSSKKETKATARETHRPYEYSSLEGLDMKHFEYDTTDDAASKKPNRNGKRIR</sequence>
<dbReference type="InterPro" id="IPR051163">
    <property type="entry name" value="Sodium:Solute_Symporter_SSF"/>
</dbReference>
<keyword evidence="4" id="KW-1003">Cell membrane</keyword>
<comment type="catalytic activity">
    <reaction evidence="12">
        <text>iodide(out) + 2 Na(+)(out) = iodide(in) + 2 Na(+)(in)</text>
        <dbReference type="Rhea" id="RHEA:71207"/>
        <dbReference type="ChEBI" id="CHEBI:16382"/>
        <dbReference type="ChEBI" id="CHEBI:29101"/>
    </reaction>
</comment>
<dbReference type="EMBL" id="MTYJ01000181">
    <property type="protein sequence ID" value="OWA50060.1"/>
    <property type="molecule type" value="Genomic_DNA"/>
</dbReference>
<keyword evidence="16" id="KW-1185">Reference proteome</keyword>
<dbReference type="InterPro" id="IPR018212">
    <property type="entry name" value="Na/solute_symporter_CS"/>
</dbReference>
<keyword evidence="11" id="KW-0739">Sodium transport</keyword>
<protein>
    <submittedName>
        <fullName evidence="15">Sodium-coupled monocarboxylate transporter 1</fullName>
    </submittedName>
</protein>
<gene>
    <name evidence="15" type="ORF">BV898_14591</name>
</gene>
<comment type="similarity">
    <text evidence="2 13">Belongs to the sodium:solute symporter (SSF) (TC 2.A.21) family.</text>
</comment>
<feature type="transmembrane region" description="Helical" evidence="14">
    <location>
        <begin position="127"/>
        <end position="148"/>
    </location>
</feature>
<dbReference type="GO" id="GO:0015293">
    <property type="term" value="F:symporter activity"/>
    <property type="evidence" value="ECO:0007669"/>
    <property type="project" value="TreeGrafter"/>
</dbReference>
<reference evidence="16" key="1">
    <citation type="submission" date="2017-01" db="EMBL/GenBank/DDBJ databases">
        <title>Comparative genomics of anhydrobiosis in the tardigrade Hypsibius dujardini.</title>
        <authorList>
            <person name="Yoshida Y."/>
            <person name="Koutsovoulos G."/>
            <person name="Laetsch D."/>
            <person name="Stevens L."/>
            <person name="Kumar S."/>
            <person name="Horikawa D."/>
            <person name="Ishino K."/>
            <person name="Komine S."/>
            <person name="Tomita M."/>
            <person name="Blaxter M."/>
            <person name="Arakawa K."/>
        </authorList>
    </citation>
    <scope>NUCLEOTIDE SEQUENCE [LARGE SCALE GENOMIC DNA]</scope>
    <source>
        <strain evidence="16">Z151</strain>
    </source>
</reference>
<dbReference type="Gene3D" id="1.20.1730.10">
    <property type="entry name" value="Sodium/glucose cotransporter"/>
    <property type="match status" value="1"/>
</dbReference>
<feature type="transmembrane region" description="Helical" evidence="14">
    <location>
        <begin position="247"/>
        <end position="265"/>
    </location>
</feature>